<keyword evidence="1" id="KW-0732">Signal</keyword>
<name>A0A820Q5C8_9BILA</name>
<protein>
    <submittedName>
        <fullName evidence="2">Uncharacterized protein</fullName>
    </submittedName>
</protein>
<comment type="caution">
    <text evidence="2">The sequence shown here is derived from an EMBL/GenBank/DDBJ whole genome shotgun (WGS) entry which is preliminary data.</text>
</comment>
<dbReference type="EMBL" id="CAJOAY010029910">
    <property type="protein sequence ID" value="CAF4415909.1"/>
    <property type="molecule type" value="Genomic_DNA"/>
</dbReference>
<feature type="non-terminal residue" evidence="2">
    <location>
        <position position="100"/>
    </location>
</feature>
<dbReference type="InterPro" id="IPR013783">
    <property type="entry name" value="Ig-like_fold"/>
</dbReference>
<dbReference type="AlphaFoldDB" id="A0A820Q5C8"/>
<dbReference type="Proteomes" id="UP000663881">
    <property type="component" value="Unassembled WGS sequence"/>
</dbReference>
<accession>A0A820Q5C8</accession>
<proteinExistence type="predicted"/>
<organism evidence="2 3">
    <name type="scientific">Adineta steineri</name>
    <dbReference type="NCBI Taxonomy" id="433720"/>
    <lineage>
        <taxon>Eukaryota</taxon>
        <taxon>Metazoa</taxon>
        <taxon>Spiralia</taxon>
        <taxon>Gnathifera</taxon>
        <taxon>Rotifera</taxon>
        <taxon>Eurotatoria</taxon>
        <taxon>Bdelloidea</taxon>
        <taxon>Adinetida</taxon>
        <taxon>Adinetidae</taxon>
        <taxon>Adineta</taxon>
    </lineage>
</organism>
<gene>
    <name evidence="2" type="ORF">OKA104_LOCUS52228</name>
</gene>
<sequence length="100" mass="11656">MLSLHSCSLLLIIFVWSTVNSHSLSPFDIRIDHHKVDTTRDLIINTPRPQFSWKIPTSNNTSHRNIEQLAYQIQLESTKLSLNDKQFHWDSKRIVSSQSI</sequence>
<feature type="signal peptide" evidence="1">
    <location>
        <begin position="1"/>
        <end position="21"/>
    </location>
</feature>
<evidence type="ECO:0000313" key="3">
    <source>
        <dbReference type="Proteomes" id="UP000663881"/>
    </source>
</evidence>
<evidence type="ECO:0000256" key="1">
    <source>
        <dbReference type="SAM" id="SignalP"/>
    </source>
</evidence>
<dbReference type="Pfam" id="PF25788">
    <property type="entry name" value="Ig_Rha78A_N"/>
    <property type="match status" value="1"/>
</dbReference>
<reference evidence="2" key="1">
    <citation type="submission" date="2021-02" db="EMBL/GenBank/DDBJ databases">
        <authorList>
            <person name="Nowell W R."/>
        </authorList>
    </citation>
    <scope>NUCLEOTIDE SEQUENCE</scope>
</reference>
<evidence type="ECO:0000313" key="2">
    <source>
        <dbReference type="EMBL" id="CAF4415909.1"/>
    </source>
</evidence>
<dbReference type="Gene3D" id="2.60.40.10">
    <property type="entry name" value="Immunoglobulins"/>
    <property type="match status" value="1"/>
</dbReference>
<feature type="chain" id="PRO_5032940953" evidence="1">
    <location>
        <begin position="22"/>
        <end position="100"/>
    </location>
</feature>